<evidence type="ECO:0000313" key="1">
    <source>
        <dbReference type="EMBL" id="CAI0381824.1"/>
    </source>
</evidence>
<accession>A0AAV0H978</accession>
<gene>
    <name evidence="1" type="ORF">LITE_LOCUS3316</name>
</gene>
<dbReference type="AlphaFoldDB" id="A0AAV0H978"/>
<evidence type="ECO:0000313" key="2">
    <source>
        <dbReference type="Proteomes" id="UP001154282"/>
    </source>
</evidence>
<proteinExistence type="predicted"/>
<dbReference type="EMBL" id="CAMGYJ010000002">
    <property type="protein sequence ID" value="CAI0381824.1"/>
    <property type="molecule type" value="Genomic_DNA"/>
</dbReference>
<protein>
    <submittedName>
        <fullName evidence="1">Uncharacterized protein</fullName>
    </submittedName>
</protein>
<name>A0AAV0H978_9ROSI</name>
<keyword evidence="2" id="KW-1185">Reference proteome</keyword>
<comment type="caution">
    <text evidence="1">The sequence shown here is derived from an EMBL/GenBank/DDBJ whole genome shotgun (WGS) entry which is preliminary data.</text>
</comment>
<sequence length="115" mass="13643">MMLKWIPQVGRRWKSKWMQVRARWLLVIILVQLRLASLVIERNGRSVPWVIVIKVLSHCEKVLSQLLPSFTYWLVKIYSYRLVETTRKPSKPKYLFGSFAELDHENVETTIQNGC</sequence>
<reference evidence="1" key="1">
    <citation type="submission" date="2022-08" db="EMBL/GenBank/DDBJ databases">
        <authorList>
            <person name="Gutierrez-Valencia J."/>
        </authorList>
    </citation>
    <scope>NUCLEOTIDE SEQUENCE</scope>
</reference>
<organism evidence="1 2">
    <name type="scientific">Linum tenue</name>
    <dbReference type="NCBI Taxonomy" id="586396"/>
    <lineage>
        <taxon>Eukaryota</taxon>
        <taxon>Viridiplantae</taxon>
        <taxon>Streptophyta</taxon>
        <taxon>Embryophyta</taxon>
        <taxon>Tracheophyta</taxon>
        <taxon>Spermatophyta</taxon>
        <taxon>Magnoliopsida</taxon>
        <taxon>eudicotyledons</taxon>
        <taxon>Gunneridae</taxon>
        <taxon>Pentapetalae</taxon>
        <taxon>rosids</taxon>
        <taxon>fabids</taxon>
        <taxon>Malpighiales</taxon>
        <taxon>Linaceae</taxon>
        <taxon>Linum</taxon>
    </lineage>
</organism>
<dbReference type="Proteomes" id="UP001154282">
    <property type="component" value="Unassembled WGS sequence"/>
</dbReference>